<protein>
    <submittedName>
        <fullName evidence="1">Uncharacterized protein</fullName>
    </submittedName>
</protein>
<keyword evidence="2" id="KW-1185">Reference proteome</keyword>
<sequence length="367" mass="42401">MSTGSSPHGGRFSHENVKLHEFTLMCSSGDLRVYQEGQRMEGAVIVSWGLIYVKQFVLRGCETWTLTLREEQRLRVFENKVIRKIFGAERDEVTGEWRKLHNAELHALFSSPDIIRNIKSRRLRWAEHVARMGESRNAYRVLVGRPEGKRPLKRPRRRWEDNIKMDLREVGSLLERPTVVHVSGSGLVRIVLERFFCTAHAHDGYGRFLTAVGTNLMFPVLTAWGSSPGAYQERWQCKLLFAKVCTNIPGLNPKSLRSAYEQKAYVTVDNDSSNGWGRGRRRNPVREAAISEAMTRSPTKSLRRLSTEMNVPYTSCQGIVRKYLKLYPFHLQRLQALRDEDHEASFNFASMVCQRIEDDDGFLNKWR</sequence>
<gene>
    <name evidence="1" type="ORF">ANN_11546</name>
</gene>
<organism evidence="1 2">
    <name type="scientific">Periplaneta americana</name>
    <name type="common">American cockroach</name>
    <name type="synonym">Blatta americana</name>
    <dbReference type="NCBI Taxonomy" id="6978"/>
    <lineage>
        <taxon>Eukaryota</taxon>
        <taxon>Metazoa</taxon>
        <taxon>Ecdysozoa</taxon>
        <taxon>Arthropoda</taxon>
        <taxon>Hexapoda</taxon>
        <taxon>Insecta</taxon>
        <taxon>Pterygota</taxon>
        <taxon>Neoptera</taxon>
        <taxon>Polyneoptera</taxon>
        <taxon>Dictyoptera</taxon>
        <taxon>Blattodea</taxon>
        <taxon>Blattoidea</taxon>
        <taxon>Blattidae</taxon>
        <taxon>Blattinae</taxon>
        <taxon>Periplaneta</taxon>
    </lineage>
</organism>
<dbReference type="EMBL" id="JAJSOF020000015">
    <property type="protein sequence ID" value="KAJ4441688.1"/>
    <property type="molecule type" value="Genomic_DNA"/>
</dbReference>
<evidence type="ECO:0000313" key="2">
    <source>
        <dbReference type="Proteomes" id="UP001148838"/>
    </source>
</evidence>
<evidence type="ECO:0000313" key="1">
    <source>
        <dbReference type="EMBL" id="KAJ4441688.1"/>
    </source>
</evidence>
<proteinExistence type="predicted"/>
<dbReference type="Proteomes" id="UP001148838">
    <property type="component" value="Unassembled WGS sequence"/>
</dbReference>
<dbReference type="PANTHER" id="PTHR47326:SF1">
    <property type="entry name" value="HTH PSQ-TYPE DOMAIN-CONTAINING PROTEIN"/>
    <property type="match status" value="1"/>
</dbReference>
<reference evidence="1 2" key="1">
    <citation type="journal article" date="2022" name="Allergy">
        <title>Genome assembly and annotation of Periplaneta americana reveal a comprehensive cockroach allergen profile.</title>
        <authorList>
            <person name="Wang L."/>
            <person name="Xiong Q."/>
            <person name="Saelim N."/>
            <person name="Wang L."/>
            <person name="Nong W."/>
            <person name="Wan A.T."/>
            <person name="Shi M."/>
            <person name="Liu X."/>
            <person name="Cao Q."/>
            <person name="Hui J.H.L."/>
            <person name="Sookrung N."/>
            <person name="Leung T.F."/>
            <person name="Tungtrongchitr A."/>
            <person name="Tsui S.K.W."/>
        </authorList>
    </citation>
    <scope>NUCLEOTIDE SEQUENCE [LARGE SCALE GENOMIC DNA]</scope>
    <source>
        <strain evidence="1">PWHHKU_190912</strain>
    </source>
</reference>
<comment type="caution">
    <text evidence="1">The sequence shown here is derived from an EMBL/GenBank/DDBJ whole genome shotgun (WGS) entry which is preliminary data.</text>
</comment>
<accession>A0ABQ8T5B6</accession>
<name>A0ABQ8T5B6_PERAM</name>
<dbReference type="PANTHER" id="PTHR47326">
    <property type="entry name" value="TRANSPOSABLE ELEMENT TC3 TRANSPOSASE-LIKE PROTEIN"/>
    <property type="match status" value="1"/>
</dbReference>